<feature type="domain" description="TMEM62 C-terminal" evidence="4">
    <location>
        <begin position="361"/>
        <end position="522"/>
    </location>
</feature>
<proteinExistence type="predicted"/>
<dbReference type="PANTHER" id="PTHR14795:SF0">
    <property type="entry name" value="TRANSMEMBRANE PROTEIN 62"/>
    <property type="match status" value="1"/>
</dbReference>
<organism evidence="5">
    <name type="scientific">Fagus sylvatica</name>
    <name type="common">Beechnut</name>
    <dbReference type="NCBI Taxonomy" id="28930"/>
    <lineage>
        <taxon>Eukaryota</taxon>
        <taxon>Viridiplantae</taxon>
        <taxon>Streptophyta</taxon>
        <taxon>Embryophyta</taxon>
        <taxon>Tracheophyta</taxon>
        <taxon>Spermatophyta</taxon>
        <taxon>Magnoliopsida</taxon>
        <taxon>eudicotyledons</taxon>
        <taxon>Gunneridae</taxon>
        <taxon>Pentapetalae</taxon>
        <taxon>rosids</taxon>
        <taxon>fabids</taxon>
        <taxon>Fagales</taxon>
        <taxon>Fagaceae</taxon>
        <taxon>Fagus</taxon>
    </lineage>
</organism>
<evidence type="ECO:0000313" key="5">
    <source>
        <dbReference type="EMBL" id="SPD01998.1"/>
    </source>
</evidence>
<feature type="signal peptide" evidence="2">
    <location>
        <begin position="1"/>
        <end position="19"/>
    </location>
</feature>
<reference evidence="5" key="1">
    <citation type="submission" date="2018-02" db="EMBL/GenBank/DDBJ databases">
        <authorList>
            <person name="Cohen D.B."/>
            <person name="Kent A.D."/>
        </authorList>
    </citation>
    <scope>NUCLEOTIDE SEQUENCE</scope>
</reference>
<evidence type="ECO:0000259" key="4">
    <source>
        <dbReference type="Pfam" id="PF24394"/>
    </source>
</evidence>
<feature type="domain" description="TMEM62 Ig-like" evidence="3">
    <location>
        <begin position="291"/>
        <end position="338"/>
    </location>
</feature>
<dbReference type="InterPro" id="IPR056230">
    <property type="entry name" value="TMEM62_C"/>
</dbReference>
<feature type="chain" id="PRO_5014601788" evidence="2">
    <location>
        <begin position="20"/>
        <end position="533"/>
    </location>
</feature>
<dbReference type="SUPFAM" id="SSF56300">
    <property type="entry name" value="Metallo-dependent phosphatases"/>
    <property type="match status" value="1"/>
</dbReference>
<dbReference type="InterPro" id="IPR029052">
    <property type="entry name" value="Metallo-depent_PP-like"/>
</dbReference>
<feature type="transmembrane region" description="Helical" evidence="1">
    <location>
        <begin position="416"/>
        <end position="435"/>
    </location>
</feature>
<evidence type="ECO:0000256" key="1">
    <source>
        <dbReference type="SAM" id="Phobius"/>
    </source>
</evidence>
<feature type="transmembrane region" description="Helical" evidence="1">
    <location>
        <begin position="359"/>
        <end position="377"/>
    </location>
</feature>
<dbReference type="AlphaFoldDB" id="A0A2N9GRB8"/>
<dbReference type="Pfam" id="PF24384">
    <property type="entry name" value="Ig_TMM62"/>
    <property type="match status" value="1"/>
</dbReference>
<keyword evidence="1" id="KW-0472">Membrane</keyword>
<dbReference type="InterPro" id="IPR056229">
    <property type="entry name" value="Ig_TMM62"/>
</dbReference>
<feature type="transmembrane region" description="Helical" evidence="1">
    <location>
        <begin position="472"/>
        <end position="496"/>
    </location>
</feature>
<evidence type="ECO:0000256" key="2">
    <source>
        <dbReference type="SAM" id="SignalP"/>
    </source>
</evidence>
<dbReference type="PANTHER" id="PTHR14795">
    <property type="entry name" value="HELICASE RELATED"/>
    <property type="match status" value="1"/>
</dbReference>
<keyword evidence="2" id="KW-0732">Signal</keyword>
<name>A0A2N9GRB8_FAGSY</name>
<keyword evidence="1" id="KW-0812">Transmembrane</keyword>
<gene>
    <name evidence="5" type="ORF">FSB_LOCUS29880</name>
</gene>
<protein>
    <submittedName>
        <fullName evidence="5">Uncharacterized protein</fullName>
    </submittedName>
</protein>
<accession>A0A2N9GRB8</accession>
<keyword evidence="1" id="KW-1133">Transmembrane helix</keyword>
<evidence type="ECO:0000259" key="3">
    <source>
        <dbReference type="Pfam" id="PF24384"/>
    </source>
</evidence>
<dbReference type="Pfam" id="PF24394">
    <property type="entry name" value="TMEM62_C"/>
    <property type="match status" value="1"/>
</dbReference>
<sequence length="533" mass="61400">MGTILILMILLCLTSTSHEARIIEQEEEEFYSKPNWNNNNRNSRRVIDVKGGPESVVWVVQLSDLHFSVHHPERALDFKTIVGPTLSMINPSLVLITGDLTGLLVYALWVWGNKDLLTMKQNEERVEYQNIMEDVIKRSGLDKTSIFFDLLRGNHDNFGVPAVGGSFDFFSKYSINGQLGRSGNVNSVTLLTSEQKHLFVGFDSTMSVGLRGPTNLFGHPTDQLILKFWKEPKRYSPQPFTISLPIVGISTLAPPFEEFWEWEMGDWRKSRAMRILAIDRGHVSYVDIDFKGDFYTAPWNYKAFEDPSADRYWLQIEATDILGRSTLTELRPFSVNGLSAKLSWTWKEFFVMGCQWAALYYPILWSALYFIFFILLIPKALLIYSKKQYTCRSFIANKGFINGIAWVLQELCRVPIVWYGMLGYILHLILLPWFIGQVFTDGKDRGYMTYMGWVVKSSYGREKHEYVGSPDIMVVVLPHLFFVVLPCILVTGALAAEREICREHFLLRSGKKEDDYDREKMSFLLYGYQGIEN</sequence>
<dbReference type="EMBL" id="OIVN01002249">
    <property type="protein sequence ID" value="SPD01998.1"/>
    <property type="molecule type" value="Genomic_DNA"/>
</dbReference>